<dbReference type="Pfam" id="PF01636">
    <property type="entry name" value="APH"/>
    <property type="match status" value="1"/>
</dbReference>
<dbReference type="RefSeq" id="XP_040653728.1">
    <property type="nucleotide sequence ID" value="XM_040803624.1"/>
</dbReference>
<accession>A0A151GB79</accession>
<dbReference type="InterPro" id="IPR002575">
    <property type="entry name" value="Aminoglycoside_PTrfase"/>
</dbReference>
<evidence type="ECO:0000313" key="4">
    <source>
        <dbReference type="Proteomes" id="UP000076580"/>
    </source>
</evidence>
<dbReference type="Proteomes" id="UP000076580">
    <property type="component" value="Chromosome 03"/>
</dbReference>
<evidence type="ECO:0000259" key="2">
    <source>
        <dbReference type="Pfam" id="PF01636"/>
    </source>
</evidence>
<name>A0A151GB79_DRECN</name>
<protein>
    <recommendedName>
        <fullName evidence="2">Aminoglycoside phosphotransferase domain-containing protein</fullName>
    </recommendedName>
</protein>
<dbReference type="PANTHER" id="PTHR21310">
    <property type="entry name" value="AMINOGLYCOSIDE PHOSPHOTRANSFERASE-RELATED-RELATED"/>
    <property type="match status" value="1"/>
</dbReference>
<comment type="caution">
    <text evidence="3">The sequence shown here is derived from an EMBL/GenBank/DDBJ whole genome shotgun (WGS) entry which is preliminary data.</text>
</comment>
<dbReference type="AlphaFoldDB" id="A0A151GB79"/>
<reference evidence="3 4" key="1">
    <citation type="journal article" date="2016" name="Sci. Rep.">
        <title>Insights into Adaptations to a Near-Obligate Nematode Endoparasitic Lifestyle from the Finished Genome of Drechmeria coniospora.</title>
        <authorList>
            <person name="Zhang L."/>
            <person name="Zhou Z."/>
            <person name="Guo Q."/>
            <person name="Fokkens L."/>
            <person name="Miskei M."/>
            <person name="Pocsi I."/>
            <person name="Zhang W."/>
            <person name="Chen M."/>
            <person name="Wang L."/>
            <person name="Sun Y."/>
            <person name="Donzelli B.G."/>
            <person name="Gibson D.M."/>
            <person name="Nelson D.R."/>
            <person name="Luo J.G."/>
            <person name="Rep M."/>
            <person name="Liu H."/>
            <person name="Yang S."/>
            <person name="Wang J."/>
            <person name="Krasnoff S.B."/>
            <person name="Xu Y."/>
            <person name="Molnar I."/>
            <person name="Lin M."/>
        </authorList>
    </citation>
    <scope>NUCLEOTIDE SEQUENCE [LARGE SCALE GENOMIC DNA]</scope>
    <source>
        <strain evidence="3 4">ARSEF 6962</strain>
    </source>
</reference>
<evidence type="ECO:0000256" key="1">
    <source>
        <dbReference type="SAM" id="MobiDB-lite"/>
    </source>
</evidence>
<dbReference type="EMBL" id="LAYC01000003">
    <property type="protein sequence ID" value="KYK54376.1"/>
    <property type="molecule type" value="Genomic_DNA"/>
</dbReference>
<gene>
    <name evidence="3" type="ORF">DCS_06334</name>
</gene>
<dbReference type="InterPro" id="IPR011009">
    <property type="entry name" value="Kinase-like_dom_sf"/>
</dbReference>
<dbReference type="SUPFAM" id="SSF56112">
    <property type="entry name" value="Protein kinase-like (PK-like)"/>
    <property type="match status" value="1"/>
</dbReference>
<feature type="domain" description="Aminoglycoside phosphotransferase" evidence="2">
    <location>
        <begin position="85"/>
        <end position="256"/>
    </location>
</feature>
<dbReference type="CDD" id="cd05120">
    <property type="entry name" value="APH_ChoK_like"/>
    <property type="match status" value="1"/>
</dbReference>
<evidence type="ECO:0000313" key="3">
    <source>
        <dbReference type="EMBL" id="KYK54376.1"/>
    </source>
</evidence>
<dbReference type="InterPro" id="IPR051678">
    <property type="entry name" value="AGP_Transferase"/>
</dbReference>
<dbReference type="Gene3D" id="3.90.1200.10">
    <property type="match status" value="1"/>
</dbReference>
<organism evidence="3 4">
    <name type="scientific">Drechmeria coniospora</name>
    <name type="common">Nematophagous fungus</name>
    <name type="synonym">Meria coniospora</name>
    <dbReference type="NCBI Taxonomy" id="98403"/>
    <lineage>
        <taxon>Eukaryota</taxon>
        <taxon>Fungi</taxon>
        <taxon>Dikarya</taxon>
        <taxon>Ascomycota</taxon>
        <taxon>Pezizomycotina</taxon>
        <taxon>Sordariomycetes</taxon>
        <taxon>Hypocreomycetidae</taxon>
        <taxon>Hypocreales</taxon>
        <taxon>Ophiocordycipitaceae</taxon>
        <taxon>Drechmeria</taxon>
    </lineage>
</organism>
<keyword evidence="4" id="KW-1185">Reference proteome</keyword>
<dbReference type="GeneID" id="63718977"/>
<dbReference type="InParanoid" id="A0A151GB79"/>
<feature type="region of interest" description="Disordered" evidence="1">
    <location>
        <begin position="1"/>
        <end position="21"/>
    </location>
</feature>
<dbReference type="PANTHER" id="PTHR21310:SF54">
    <property type="entry name" value="AMINOGLYCOSIDE PHOSPHOTRANSFERASE DOMAIN-CONTAINING PROTEIN"/>
    <property type="match status" value="1"/>
</dbReference>
<proteinExistence type="predicted"/>
<sequence length="300" mass="34181">MAGQKERCEASSSIIPPPRSEKMKIFPESSFFRESRASALPTPAEVREANKQSGYPEATCFYRPPPVVMPLLGLLVKYGAKVTLSEIQSQIMVRSRLDGQVPVPEVFGWTEDEGQFFIYMALIDGETLQDRWGGMNEEERLAVCEELRSMAKAWRNMKQEGNERYVGSLGKQPLKDVFLRNRTKFQGPFQGEDAVRQLQSACYMDIDGEDAIVFTHGDLIAPNILLSAGRNPKVAAVIDWGQAGWYPAYWENCKAREVWIQYFDAALQTEWQTKYLPLILDTVEDTTYLPFRYFVLSYGI</sequence>